<gene>
    <name evidence="2" type="ORF">H9Q13_10320</name>
</gene>
<evidence type="ECO:0000313" key="3">
    <source>
        <dbReference type="Proteomes" id="UP000625551"/>
    </source>
</evidence>
<dbReference type="Pfam" id="PF20033">
    <property type="entry name" value="DUF6438"/>
    <property type="match status" value="1"/>
</dbReference>
<comment type="caution">
    <text evidence="2">The sequence shown here is derived from an EMBL/GenBank/DDBJ whole genome shotgun (WGS) entry which is preliminary data.</text>
</comment>
<organism evidence="2 3">
    <name type="scientific">Pontibacter aquaedesilientis</name>
    <dbReference type="NCBI Taxonomy" id="2766980"/>
    <lineage>
        <taxon>Bacteria</taxon>
        <taxon>Pseudomonadati</taxon>
        <taxon>Bacteroidota</taxon>
        <taxon>Cytophagia</taxon>
        <taxon>Cytophagales</taxon>
        <taxon>Hymenobacteraceae</taxon>
        <taxon>Pontibacter</taxon>
    </lineage>
</organism>
<accession>A0ABR7XH13</accession>
<evidence type="ECO:0000259" key="1">
    <source>
        <dbReference type="Pfam" id="PF20033"/>
    </source>
</evidence>
<reference evidence="2 3" key="1">
    <citation type="submission" date="2020-09" db="EMBL/GenBank/DDBJ databases">
        <title>Genome sequencing and assembly of Pontibacter sp.</title>
        <authorList>
            <person name="Chhetri G."/>
        </authorList>
    </citation>
    <scope>NUCLEOTIDE SEQUENCE [LARGE SCALE GENOMIC DNA]</scope>
    <source>
        <strain evidence="2 3">JH31</strain>
    </source>
</reference>
<dbReference type="Proteomes" id="UP000625551">
    <property type="component" value="Unassembled WGS sequence"/>
</dbReference>
<dbReference type="RefSeq" id="WP_191183723.1">
    <property type="nucleotide sequence ID" value="NZ_JACXAJ010000004.1"/>
</dbReference>
<evidence type="ECO:0000313" key="2">
    <source>
        <dbReference type="EMBL" id="MBD1397562.1"/>
    </source>
</evidence>
<name>A0ABR7XH13_9BACT</name>
<sequence length="165" mass="19319">MFEETFFLKIWLILSCLPLAIGCSASQNTKQKQTDEPYLFFQKTPCLGICPSYEATIQEDGSIRYVGWEHVPVKDTAYFKFTPEEMKELRDEVENLNYLSLQPVYLTDWSDMPSTITAFYNEGQEEKRVKHQEGGPKELLVFQEALHKRLMSLAEEEARRRLPRQ</sequence>
<feature type="domain" description="DUF6438" evidence="1">
    <location>
        <begin position="40"/>
        <end position="148"/>
    </location>
</feature>
<dbReference type="InterPro" id="IPR045497">
    <property type="entry name" value="DUF6438"/>
</dbReference>
<dbReference type="EMBL" id="JACXAJ010000004">
    <property type="protein sequence ID" value="MBD1397562.1"/>
    <property type="molecule type" value="Genomic_DNA"/>
</dbReference>
<protein>
    <recommendedName>
        <fullName evidence="1">DUF6438 domain-containing protein</fullName>
    </recommendedName>
</protein>
<proteinExistence type="predicted"/>
<keyword evidence="3" id="KW-1185">Reference proteome</keyword>